<dbReference type="InterPro" id="IPR002550">
    <property type="entry name" value="CNNM"/>
</dbReference>
<dbReference type="PANTHER" id="PTHR43099">
    <property type="entry name" value="UPF0053 PROTEIN YRKA"/>
    <property type="match status" value="1"/>
</dbReference>
<dbReference type="PROSITE" id="PS51371">
    <property type="entry name" value="CBS"/>
    <property type="match status" value="2"/>
</dbReference>
<dbReference type="Pfam" id="PF03471">
    <property type="entry name" value="CorC_HlyC"/>
    <property type="match status" value="1"/>
</dbReference>
<dbReference type="Pfam" id="PF00571">
    <property type="entry name" value="CBS"/>
    <property type="match status" value="2"/>
</dbReference>
<evidence type="ECO:0000313" key="13">
    <source>
        <dbReference type="EMBL" id="MCB6184424.1"/>
    </source>
</evidence>
<organism evidence="13 14">
    <name type="scientific">Leeia speluncae</name>
    <dbReference type="NCBI Taxonomy" id="2884804"/>
    <lineage>
        <taxon>Bacteria</taxon>
        <taxon>Pseudomonadati</taxon>
        <taxon>Pseudomonadota</taxon>
        <taxon>Betaproteobacteria</taxon>
        <taxon>Neisseriales</taxon>
        <taxon>Leeiaceae</taxon>
        <taxon>Leeia</taxon>
    </lineage>
</organism>
<comment type="caution">
    <text evidence="13">The sequence shown here is derived from an EMBL/GenBank/DDBJ whole genome shotgun (WGS) entry which is preliminary data.</text>
</comment>
<dbReference type="SMART" id="SM00116">
    <property type="entry name" value="CBS"/>
    <property type="match status" value="2"/>
</dbReference>
<name>A0ABS8D888_9NEIS</name>
<reference evidence="13" key="1">
    <citation type="submission" date="2021-10" db="EMBL/GenBank/DDBJ databases">
        <title>The complete genome sequence of Leeia sp. TBRC 13508.</title>
        <authorList>
            <person name="Charoenyingcharoen P."/>
            <person name="Yukphan P."/>
        </authorList>
    </citation>
    <scope>NUCLEOTIDE SEQUENCE</scope>
    <source>
        <strain evidence="13">TBRC 13508</strain>
    </source>
</reference>
<feature type="transmembrane region" description="Helical" evidence="10">
    <location>
        <begin position="137"/>
        <end position="159"/>
    </location>
</feature>
<dbReference type="RefSeq" id="WP_227181235.1">
    <property type="nucleotide sequence ID" value="NZ_JAJBZT010000007.1"/>
</dbReference>
<evidence type="ECO:0000313" key="14">
    <source>
        <dbReference type="Proteomes" id="UP001165395"/>
    </source>
</evidence>
<feature type="transmembrane region" description="Helical" evidence="10">
    <location>
        <begin position="6"/>
        <end position="29"/>
    </location>
</feature>
<evidence type="ECO:0000256" key="8">
    <source>
        <dbReference type="PROSITE-ProRule" id="PRU00703"/>
    </source>
</evidence>
<accession>A0ABS8D888</accession>
<dbReference type="SUPFAM" id="SSF56176">
    <property type="entry name" value="FAD-binding/transporter-associated domain-like"/>
    <property type="match status" value="1"/>
</dbReference>
<dbReference type="PANTHER" id="PTHR43099:SF5">
    <property type="entry name" value="HLYC_CORC FAMILY TRANSPORTER"/>
    <property type="match status" value="1"/>
</dbReference>
<dbReference type="PROSITE" id="PS51846">
    <property type="entry name" value="CNNM"/>
    <property type="match status" value="1"/>
</dbReference>
<dbReference type="InterPro" id="IPR051676">
    <property type="entry name" value="UPF0053_domain"/>
</dbReference>
<keyword evidence="7 9" id="KW-0472">Membrane</keyword>
<dbReference type="InterPro" id="IPR046342">
    <property type="entry name" value="CBS_dom_sf"/>
</dbReference>
<keyword evidence="5 9" id="KW-1133">Transmembrane helix</keyword>
<keyword evidence="4" id="KW-0677">Repeat</keyword>
<evidence type="ECO:0000256" key="5">
    <source>
        <dbReference type="ARBA" id="ARBA00022989"/>
    </source>
</evidence>
<evidence type="ECO:0000256" key="10">
    <source>
        <dbReference type="SAM" id="Phobius"/>
    </source>
</evidence>
<evidence type="ECO:0000256" key="7">
    <source>
        <dbReference type="ARBA" id="ARBA00023136"/>
    </source>
</evidence>
<dbReference type="Pfam" id="PF01595">
    <property type="entry name" value="CNNM"/>
    <property type="match status" value="1"/>
</dbReference>
<keyword evidence="2" id="KW-1003">Cell membrane</keyword>
<dbReference type="SUPFAM" id="SSF54631">
    <property type="entry name" value="CBS-domain pair"/>
    <property type="match status" value="1"/>
</dbReference>
<dbReference type="InterPro" id="IPR000644">
    <property type="entry name" value="CBS_dom"/>
</dbReference>
<dbReference type="SMART" id="SM01091">
    <property type="entry name" value="CorC_HlyC"/>
    <property type="match status" value="1"/>
</dbReference>
<dbReference type="InterPro" id="IPR044751">
    <property type="entry name" value="Ion_transp-like_CBS"/>
</dbReference>
<dbReference type="InterPro" id="IPR005170">
    <property type="entry name" value="Transptr-assoc_dom"/>
</dbReference>
<feature type="domain" description="CBS" evidence="11">
    <location>
        <begin position="288"/>
        <end position="345"/>
    </location>
</feature>
<evidence type="ECO:0000259" key="11">
    <source>
        <dbReference type="PROSITE" id="PS51371"/>
    </source>
</evidence>
<keyword evidence="3 9" id="KW-0812">Transmembrane</keyword>
<feature type="domain" description="CBS" evidence="11">
    <location>
        <begin position="224"/>
        <end position="283"/>
    </location>
</feature>
<evidence type="ECO:0000259" key="12">
    <source>
        <dbReference type="PROSITE" id="PS51846"/>
    </source>
</evidence>
<dbReference type="Proteomes" id="UP001165395">
    <property type="component" value="Unassembled WGS sequence"/>
</dbReference>
<proteinExistence type="predicted"/>
<feature type="domain" description="CNNM transmembrane" evidence="12">
    <location>
        <begin position="1"/>
        <end position="205"/>
    </location>
</feature>
<sequence>MGSHLLLVLLAFFLVVLNGFFVAAEFGLVKLRATRVKAIAKSLGLRGRILAKVHGHMDAYLSACQLGITLASLGLGWVGEPAFADLLSPILNAIGIFSPQVVHGISFFFAFFTISFLHIVVGELAPKSMAIRMSERVAIWCAIPLYSFYHVMYPAIWVLNASSNKVLRWIGLADGHNSHDAHYSSEELKVILRTGNNADNFTQSDWKILAHSLDVGDLEVSDLMRPFSEVIALKEENSLADNLEIISLHRFSRYPFIDEEGKVLGVVHLKNLFLALQRDPNEVDWRKIMQPVVYVQPDEAVMDLFRRFKTGGPHFAVVAYKPEDPLGFITLDNVLGAMVGEIRDEFRQHHHDWSLLDDGTMIGKGSLPVFSLERALGIEIEQEDADSVGGLVMWRLGEIPKEGDRVAFDQFDIVIKKMNGPRIVLLRVYPHPKEISED</sequence>
<protein>
    <submittedName>
        <fullName evidence="13">Hemolysin family protein</fullName>
    </submittedName>
</protein>
<evidence type="ECO:0000256" key="3">
    <source>
        <dbReference type="ARBA" id="ARBA00022692"/>
    </source>
</evidence>
<gene>
    <name evidence="13" type="ORF">LIN78_12795</name>
</gene>
<evidence type="ECO:0000256" key="6">
    <source>
        <dbReference type="ARBA" id="ARBA00023122"/>
    </source>
</evidence>
<dbReference type="Gene3D" id="3.30.465.10">
    <property type="match status" value="1"/>
</dbReference>
<keyword evidence="14" id="KW-1185">Reference proteome</keyword>
<evidence type="ECO:0000256" key="1">
    <source>
        <dbReference type="ARBA" id="ARBA00004651"/>
    </source>
</evidence>
<dbReference type="CDD" id="cd04590">
    <property type="entry name" value="CBS_pair_CorC_HlyC_assoc"/>
    <property type="match status" value="1"/>
</dbReference>
<feature type="transmembrane region" description="Helical" evidence="10">
    <location>
        <begin position="59"/>
        <end position="79"/>
    </location>
</feature>
<dbReference type="Gene3D" id="3.10.580.10">
    <property type="entry name" value="CBS-domain"/>
    <property type="match status" value="1"/>
</dbReference>
<evidence type="ECO:0000256" key="2">
    <source>
        <dbReference type="ARBA" id="ARBA00022475"/>
    </source>
</evidence>
<evidence type="ECO:0000256" key="4">
    <source>
        <dbReference type="ARBA" id="ARBA00022737"/>
    </source>
</evidence>
<dbReference type="InterPro" id="IPR016169">
    <property type="entry name" value="FAD-bd_PCMH_sub2"/>
</dbReference>
<comment type="subcellular location">
    <subcellularLocation>
        <location evidence="1">Cell membrane</location>
        <topology evidence="1">Multi-pass membrane protein</topology>
    </subcellularLocation>
</comment>
<keyword evidence="6 8" id="KW-0129">CBS domain</keyword>
<dbReference type="InterPro" id="IPR036318">
    <property type="entry name" value="FAD-bd_PCMH-like_sf"/>
</dbReference>
<feature type="transmembrane region" description="Helical" evidence="10">
    <location>
        <begin position="105"/>
        <end position="125"/>
    </location>
</feature>
<evidence type="ECO:0000256" key="9">
    <source>
        <dbReference type="PROSITE-ProRule" id="PRU01193"/>
    </source>
</evidence>
<dbReference type="EMBL" id="JAJBZT010000007">
    <property type="protein sequence ID" value="MCB6184424.1"/>
    <property type="molecule type" value="Genomic_DNA"/>
</dbReference>